<dbReference type="GO" id="GO:0004515">
    <property type="term" value="F:nicotinate-nucleotide adenylyltransferase activity"/>
    <property type="evidence" value="ECO:0007669"/>
    <property type="project" value="UniProtKB-UniRule"/>
</dbReference>
<dbReference type="GO" id="GO:0009435">
    <property type="term" value="P:NAD+ biosynthetic process"/>
    <property type="evidence" value="ECO:0007669"/>
    <property type="project" value="UniProtKB-UniRule"/>
</dbReference>
<evidence type="ECO:0000256" key="1">
    <source>
        <dbReference type="ARBA" id="ARBA00002324"/>
    </source>
</evidence>
<evidence type="ECO:0000256" key="5">
    <source>
        <dbReference type="ARBA" id="ARBA00022695"/>
    </source>
</evidence>
<name>A0A9E8ZDR9_9CYAN</name>
<dbReference type="EMBL" id="CP113797">
    <property type="protein sequence ID" value="WAL59528.1"/>
    <property type="molecule type" value="Genomic_DNA"/>
</dbReference>
<keyword evidence="4 10" id="KW-0808">Transferase</keyword>
<keyword evidence="5 10" id="KW-0548">Nucleotidyltransferase</keyword>
<comment type="similarity">
    <text evidence="10">Belongs to the NadD family.</text>
</comment>
<dbReference type="InterPro" id="IPR014729">
    <property type="entry name" value="Rossmann-like_a/b/a_fold"/>
</dbReference>
<dbReference type="NCBIfam" id="TIGR00482">
    <property type="entry name" value="nicotinate (nicotinamide) nucleotide adenylyltransferase"/>
    <property type="match status" value="1"/>
</dbReference>
<evidence type="ECO:0000256" key="3">
    <source>
        <dbReference type="ARBA" id="ARBA00022642"/>
    </source>
</evidence>
<keyword evidence="13" id="KW-1185">Reference proteome</keyword>
<dbReference type="RefSeq" id="WP_268609323.1">
    <property type="nucleotide sequence ID" value="NZ_CP113797.1"/>
</dbReference>
<accession>A0A9E8ZDR9</accession>
<evidence type="ECO:0000256" key="9">
    <source>
        <dbReference type="ARBA" id="ARBA00048721"/>
    </source>
</evidence>
<dbReference type="Gene3D" id="3.40.50.620">
    <property type="entry name" value="HUPs"/>
    <property type="match status" value="1"/>
</dbReference>
<dbReference type="GO" id="GO:0005524">
    <property type="term" value="F:ATP binding"/>
    <property type="evidence" value="ECO:0007669"/>
    <property type="project" value="UniProtKB-KW"/>
</dbReference>
<sequence>MAQNGNFCLARSPHSTLPLAILGGTFNPVHVGHLLMAETALQQFALEQILWVPSYCPVYKSAPDLLSFEHRTEMLRRAIASHPQFILSTIEQTQPHPVYAVDTFLALQSQYPDCSWSWILGLDAFRSLPRWYHYQELVPRCRWLVAPRWPQADQLEEIAEPNVGERSSQPHPFSLSATCQQVAKQLAQASINLTWHLLDMPRLDISSSLIRRYCRDRRSIRYLVPEPVRLYIHEHQLYQN</sequence>
<dbReference type="CDD" id="cd02165">
    <property type="entry name" value="NMNAT"/>
    <property type="match status" value="1"/>
</dbReference>
<evidence type="ECO:0000256" key="6">
    <source>
        <dbReference type="ARBA" id="ARBA00022741"/>
    </source>
</evidence>
<evidence type="ECO:0000256" key="8">
    <source>
        <dbReference type="ARBA" id="ARBA00023027"/>
    </source>
</evidence>
<dbReference type="KEGG" id="tsin:OXH18_20495"/>
<reference evidence="12" key="1">
    <citation type="submission" date="2022-12" db="EMBL/GenBank/DDBJ databases">
        <title>Polyphasic identification of a Novel Hot-Spring Cyanobacterium Ocullathermofonsia sinensis gen nov. sp. nov. and Genomic Insights on its Adaptations to the Thermal Habitat.</title>
        <authorList>
            <person name="Daroch M."/>
            <person name="Tang J."/>
            <person name="Jiang Y."/>
        </authorList>
    </citation>
    <scope>NUCLEOTIDE SEQUENCE</scope>
    <source>
        <strain evidence="12">PKUAC-SCTA174</strain>
    </source>
</reference>
<dbReference type="Pfam" id="PF01467">
    <property type="entry name" value="CTP_transf_like"/>
    <property type="match status" value="1"/>
</dbReference>
<keyword evidence="3 10" id="KW-0662">Pyridine nucleotide biosynthesis</keyword>
<evidence type="ECO:0000313" key="13">
    <source>
        <dbReference type="Proteomes" id="UP001163152"/>
    </source>
</evidence>
<evidence type="ECO:0000313" key="12">
    <source>
        <dbReference type="EMBL" id="WAL59528.1"/>
    </source>
</evidence>
<comment type="function">
    <text evidence="1 10">Catalyzes the reversible adenylation of nicotinate mononucleotide (NaMN) to nicotinic acid adenine dinucleotide (NaAD).</text>
</comment>
<dbReference type="EC" id="2.7.7.18" evidence="10"/>
<evidence type="ECO:0000256" key="10">
    <source>
        <dbReference type="HAMAP-Rule" id="MF_00244"/>
    </source>
</evidence>
<dbReference type="Proteomes" id="UP001163152">
    <property type="component" value="Chromosome"/>
</dbReference>
<dbReference type="SUPFAM" id="SSF52374">
    <property type="entry name" value="Nucleotidylyl transferase"/>
    <property type="match status" value="1"/>
</dbReference>
<dbReference type="PANTHER" id="PTHR39321:SF3">
    <property type="entry name" value="PHOSPHOPANTETHEINE ADENYLYLTRANSFERASE"/>
    <property type="match status" value="1"/>
</dbReference>
<organism evidence="12 13">
    <name type="scientific">Thermocoleostomius sinensis A174</name>
    <dbReference type="NCBI Taxonomy" id="2016057"/>
    <lineage>
        <taxon>Bacteria</taxon>
        <taxon>Bacillati</taxon>
        <taxon>Cyanobacteriota</taxon>
        <taxon>Cyanophyceae</taxon>
        <taxon>Oculatellales</taxon>
        <taxon>Oculatellaceae</taxon>
        <taxon>Thermocoleostomius</taxon>
    </lineage>
</organism>
<proteinExistence type="inferred from homology"/>
<evidence type="ECO:0000256" key="2">
    <source>
        <dbReference type="ARBA" id="ARBA00005019"/>
    </source>
</evidence>
<dbReference type="InterPro" id="IPR004821">
    <property type="entry name" value="Cyt_trans-like"/>
</dbReference>
<evidence type="ECO:0000256" key="7">
    <source>
        <dbReference type="ARBA" id="ARBA00022840"/>
    </source>
</evidence>
<comment type="pathway">
    <text evidence="2 10">Cofactor biosynthesis; NAD(+) biosynthesis; deamido-NAD(+) from nicotinate D-ribonucleotide: step 1/1.</text>
</comment>
<evidence type="ECO:0000256" key="4">
    <source>
        <dbReference type="ARBA" id="ARBA00022679"/>
    </source>
</evidence>
<gene>
    <name evidence="10 12" type="primary">nadD</name>
    <name evidence="12" type="ORF">OXH18_20495</name>
</gene>
<comment type="catalytic activity">
    <reaction evidence="9 10">
        <text>nicotinate beta-D-ribonucleotide + ATP + H(+) = deamido-NAD(+) + diphosphate</text>
        <dbReference type="Rhea" id="RHEA:22860"/>
        <dbReference type="ChEBI" id="CHEBI:15378"/>
        <dbReference type="ChEBI" id="CHEBI:30616"/>
        <dbReference type="ChEBI" id="CHEBI:33019"/>
        <dbReference type="ChEBI" id="CHEBI:57502"/>
        <dbReference type="ChEBI" id="CHEBI:58437"/>
        <dbReference type="EC" id="2.7.7.18"/>
    </reaction>
</comment>
<dbReference type="NCBIfam" id="TIGR00125">
    <property type="entry name" value="cyt_tran_rel"/>
    <property type="match status" value="1"/>
</dbReference>
<dbReference type="HAMAP" id="MF_00244">
    <property type="entry name" value="NaMN_adenylyltr"/>
    <property type="match status" value="1"/>
</dbReference>
<keyword evidence="7 10" id="KW-0067">ATP-binding</keyword>
<keyword evidence="8 10" id="KW-0520">NAD</keyword>
<dbReference type="PANTHER" id="PTHR39321">
    <property type="entry name" value="NICOTINATE-NUCLEOTIDE ADENYLYLTRANSFERASE-RELATED"/>
    <property type="match status" value="1"/>
</dbReference>
<protein>
    <recommendedName>
        <fullName evidence="10">Probable nicotinate-nucleotide adenylyltransferase</fullName>
        <ecNumber evidence="10">2.7.7.18</ecNumber>
    </recommendedName>
    <alternativeName>
        <fullName evidence="10">Deamido-NAD(+) diphosphorylase</fullName>
    </alternativeName>
    <alternativeName>
        <fullName evidence="10">Deamido-NAD(+) pyrophosphorylase</fullName>
    </alternativeName>
    <alternativeName>
        <fullName evidence="10">Nicotinate mononucleotide adenylyltransferase</fullName>
        <shortName evidence="10">NaMN adenylyltransferase</shortName>
    </alternativeName>
</protein>
<evidence type="ECO:0000259" key="11">
    <source>
        <dbReference type="Pfam" id="PF01467"/>
    </source>
</evidence>
<dbReference type="InterPro" id="IPR005248">
    <property type="entry name" value="NadD/NMNAT"/>
</dbReference>
<feature type="domain" description="Cytidyltransferase-like" evidence="11">
    <location>
        <begin position="21"/>
        <end position="212"/>
    </location>
</feature>
<dbReference type="AlphaFoldDB" id="A0A9E8ZDR9"/>
<keyword evidence="6 10" id="KW-0547">Nucleotide-binding</keyword>